<dbReference type="STRING" id="1563681.BFP71_08805"/>
<keyword evidence="1" id="KW-0812">Transmembrane</keyword>
<protein>
    <submittedName>
        <fullName evidence="2">Uncharacterized protein</fullName>
    </submittedName>
</protein>
<feature type="transmembrane region" description="Helical" evidence="1">
    <location>
        <begin position="71"/>
        <end position="91"/>
    </location>
</feature>
<sequence length="173" mass="18852">MTVDLYWNIALISSVLLGIIFLLSLFGLDIDELEFEGLGDSFSFNALIAFFAVSGWTGYLAHDKTDMSGTLILFTSIAVGIVFYIISIYLLNKLKGIETKGNVTIENAIGKTGTVYLTIPEKQSGEGQIQIVLQGGLKTYSAQTKSEAIKTGTKVLVYDLSHGKLLVEPFNEN</sequence>
<dbReference type="InterPro" id="IPR012340">
    <property type="entry name" value="NA-bd_OB-fold"/>
</dbReference>
<dbReference type="AlphaFoldDB" id="A0A1E5SKL0"/>
<evidence type="ECO:0000313" key="2">
    <source>
        <dbReference type="EMBL" id="OEJ99660.1"/>
    </source>
</evidence>
<organism evidence="2 3">
    <name type="scientific">Roseivirga misakiensis</name>
    <dbReference type="NCBI Taxonomy" id="1563681"/>
    <lineage>
        <taxon>Bacteria</taxon>
        <taxon>Pseudomonadati</taxon>
        <taxon>Bacteroidota</taxon>
        <taxon>Cytophagia</taxon>
        <taxon>Cytophagales</taxon>
        <taxon>Roseivirgaceae</taxon>
        <taxon>Roseivirga</taxon>
    </lineage>
</organism>
<dbReference type="RefSeq" id="WP_069835122.1">
    <property type="nucleotide sequence ID" value="NZ_MDGQ01000005.1"/>
</dbReference>
<proteinExistence type="predicted"/>
<evidence type="ECO:0000313" key="3">
    <source>
        <dbReference type="Proteomes" id="UP000095552"/>
    </source>
</evidence>
<dbReference type="OrthoDB" id="189831at2"/>
<reference evidence="2 3" key="1">
    <citation type="submission" date="2016-08" db="EMBL/GenBank/DDBJ databases">
        <title>Draft genome of Fabibacter sp. strain SK-8.</title>
        <authorList>
            <person name="Wong S.-K."/>
            <person name="Hamasaki K."/>
            <person name="Yoshizawa S."/>
        </authorList>
    </citation>
    <scope>NUCLEOTIDE SEQUENCE [LARGE SCALE GENOMIC DNA]</scope>
    <source>
        <strain evidence="2 3">SK-8</strain>
    </source>
</reference>
<name>A0A1E5SKL0_9BACT</name>
<keyword evidence="1" id="KW-1133">Transmembrane helix</keyword>
<comment type="caution">
    <text evidence="2">The sequence shown here is derived from an EMBL/GenBank/DDBJ whole genome shotgun (WGS) entry which is preliminary data.</text>
</comment>
<keyword evidence="3" id="KW-1185">Reference proteome</keyword>
<accession>A0A1E5SKL0</accession>
<keyword evidence="1" id="KW-0472">Membrane</keyword>
<feature type="transmembrane region" description="Helical" evidence="1">
    <location>
        <begin position="6"/>
        <end position="30"/>
    </location>
</feature>
<evidence type="ECO:0000256" key="1">
    <source>
        <dbReference type="SAM" id="Phobius"/>
    </source>
</evidence>
<dbReference type="EMBL" id="MDGQ01000005">
    <property type="protein sequence ID" value="OEJ99660.1"/>
    <property type="molecule type" value="Genomic_DNA"/>
</dbReference>
<gene>
    <name evidence="2" type="ORF">BFP71_08805</name>
</gene>
<feature type="transmembrane region" description="Helical" evidence="1">
    <location>
        <begin position="42"/>
        <end position="59"/>
    </location>
</feature>
<dbReference type="Proteomes" id="UP000095552">
    <property type="component" value="Unassembled WGS sequence"/>
</dbReference>
<dbReference type="Gene3D" id="2.40.50.140">
    <property type="entry name" value="Nucleic acid-binding proteins"/>
    <property type="match status" value="1"/>
</dbReference>